<organism evidence="1 2">
    <name type="scientific">Parelaphostrongylus tenuis</name>
    <name type="common">Meningeal worm</name>
    <dbReference type="NCBI Taxonomy" id="148309"/>
    <lineage>
        <taxon>Eukaryota</taxon>
        <taxon>Metazoa</taxon>
        <taxon>Ecdysozoa</taxon>
        <taxon>Nematoda</taxon>
        <taxon>Chromadorea</taxon>
        <taxon>Rhabditida</taxon>
        <taxon>Rhabditina</taxon>
        <taxon>Rhabditomorpha</taxon>
        <taxon>Strongyloidea</taxon>
        <taxon>Metastrongylidae</taxon>
        <taxon>Parelaphostrongylus</taxon>
    </lineage>
</organism>
<sequence length="75" mass="9110">MHDKPVPLHWINYYECNWSVRWPSARRRRRGRLLLRDQQTTPIEVKRFESTIHFRLSLEWTALLTPGQGRKPVIN</sequence>
<gene>
    <name evidence="1" type="ORF">KIN20_022341</name>
</gene>
<dbReference type="Proteomes" id="UP001196413">
    <property type="component" value="Unassembled WGS sequence"/>
</dbReference>
<proteinExistence type="predicted"/>
<comment type="caution">
    <text evidence="1">The sequence shown here is derived from an EMBL/GenBank/DDBJ whole genome shotgun (WGS) entry which is preliminary data.</text>
</comment>
<dbReference type="AlphaFoldDB" id="A0AAD5MQ84"/>
<reference evidence="1" key="1">
    <citation type="submission" date="2021-06" db="EMBL/GenBank/DDBJ databases">
        <title>Parelaphostrongylus tenuis whole genome reference sequence.</title>
        <authorList>
            <person name="Garwood T.J."/>
            <person name="Larsen P.A."/>
            <person name="Fountain-Jones N.M."/>
            <person name="Garbe J.R."/>
            <person name="Macchietto M.G."/>
            <person name="Kania S.A."/>
            <person name="Gerhold R.W."/>
            <person name="Richards J.E."/>
            <person name="Wolf T.M."/>
        </authorList>
    </citation>
    <scope>NUCLEOTIDE SEQUENCE</scope>
    <source>
        <strain evidence="1">MNPRO001-30</strain>
        <tissue evidence="1">Meninges</tissue>
    </source>
</reference>
<dbReference type="EMBL" id="JAHQIW010004522">
    <property type="protein sequence ID" value="KAJ1362690.1"/>
    <property type="molecule type" value="Genomic_DNA"/>
</dbReference>
<protein>
    <submittedName>
        <fullName evidence="1">Uncharacterized protein</fullName>
    </submittedName>
</protein>
<name>A0AAD5MQ84_PARTN</name>
<accession>A0AAD5MQ84</accession>
<evidence type="ECO:0000313" key="1">
    <source>
        <dbReference type="EMBL" id="KAJ1362690.1"/>
    </source>
</evidence>
<evidence type="ECO:0000313" key="2">
    <source>
        <dbReference type="Proteomes" id="UP001196413"/>
    </source>
</evidence>
<keyword evidence="2" id="KW-1185">Reference proteome</keyword>